<dbReference type="GO" id="GO:0030246">
    <property type="term" value="F:carbohydrate binding"/>
    <property type="evidence" value="ECO:0007669"/>
    <property type="project" value="InterPro"/>
</dbReference>
<dbReference type="PANTHER" id="PTHR11122">
    <property type="entry name" value="APOSPORY-ASSOCIATED PROTEIN C-RELATED"/>
    <property type="match status" value="1"/>
</dbReference>
<dbReference type="SUPFAM" id="SSF74650">
    <property type="entry name" value="Galactose mutarotase-like"/>
    <property type="match status" value="1"/>
</dbReference>
<name>A0A2W5KPK2_ANCNO</name>
<dbReference type="EMBL" id="QFPN01000001">
    <property type="protein sequence ID" value="PZQ19006.1"/>
    <property type="molecule type" value="Genomic_DNA"/>
</dbReference>
<sequence length="298" mass="32484">MTDNDAQERWRISSAGLSAVVSAAGGELVSLKDAAGVELLWQAGPEWPRHAPTLFPIVGRLAGDALRHEGRAYRVTQHGFARDRRFAWIERSATRAALTLSDDETSRAIFPFAFRLDVTVSIEGAALAVVSRVSNPGDVDLPFSIGAHPGFRWPLVDGVAKEAHILEFEARETGLRRSVVEGGLLGPETELPFDGVTLPLSEDLLARDALVMPDVASRSVRYVAQGPEGDELRALTISWRGYRDLGVWSAPKGAPFLCVEPWRGMASPADWDGEFTTKRGVVLLPPGHAQIFEWRVAV</sequence>
<dbReference type="PANTHER" id="PTHR11122:SF13">
    <property type="entry name" value="GLUCOSE-6-PHOSPHATE 1-EPIMERASE"/>
    <property type="match status" value="1"/>
</dbReference>
<dbReference type="Pfam" id="PF01263">
    <property type="entry name" value="Aldose_epim"/>
    <property type="match status" value="1"/>
</dbReference>
<gene>
    <name evidence="1" type="ORF">DI565_00995</name>
</gene>
<proteinExistence type="predicted"/>
<dbReference type="GO" id="GO:0016853">
    <property type="term" value="F:isomerase activity"/>
    <property type="evidence" value="ECO:0007669"/>
    <property type="project" value="InterPro"/>
</dbReference>
<dbReference type="CDD" id="cd09024">
    <property type="entry name" value="Aldose_epim_lacX"/>
    <property type="match status" value="1"/>
</dbReference>
<organism evidence="1 2">
    <name type="scientific">Ancylobacter novellus</name>
    <name type="common">Thiobacillus novellus</name>
    <dbReference type="NCBI Taxonomy" id="921"/>
    <lineage>
        <taxon>Bacteria</taxon>
        <taxon>Pseudomonadati</taxon>
        <taxon>Pseudomonadota</taxon>
        <taxon>Alphaproteobacteria</taxon>
        <taxon>Hyphomicrobiales</taxon>
        <taxon>Xanthobacteraceae</taxon>
        <taxon>Ancylobacter</taxon>
    </lineage>
</organism>
<dbReference type="InterPro" id="IPR037481">
    <property type="entry name" value="LacX"/>
</dbReference>
<protein>
    <submittedName>
        <fullName evidence="1">Aldose epimerase</fullName>
    </submittedName>
</protein>
<dbReference type="InterPro" id="IPR011013">
    <property type="entry name" value="Gal_mutarotase_sf_dom"/>
</dbReference>
<evidence type="ECO:0000313" key="1">
    <source>
        <dbReference type="EMBL" id="PZQ19006.1"/>
    </source>
</evidence>
<reference evidence="1 2" key="1">
    <citation type="submission" date="2017-08" db="EMBL/GenBank/DDBJ databases">
        <title>Infants hospitalized years apart are colonized by the same room-sourced microbial strains.</title>
        <authorList>
            <person name="Brooks B."/>
            <person name="Olm M.R."/>
            <person name="Firek B.A."/>
            <person name="Baker R."/>
            <person name="Thomas B.C."/>
            <person name="Morowitz M.J."/>
            <person name="Banfield J.F."/>
        </authorList>
    </citation>
    <scope>NUCLEOTIDE SEQUENCE [LARGE SCALE GENOMIC DNA]</scope>
    <source>
        <strain evidence="1">S2_005_003_R2_43</strain>
    </source>
</reference>
<dbReference type="Proteomes" id="UP000249577">
    <property type="component" value="Unassembled WGS sequence"/>
</dbReference>
<dbReference type="InterPro" id="IPR008183">
    <property type="entry name" value="Aldose_1/G6P_1-epimerase"/>
</dbReference>
<comment type="caution">
    <text evidence="1">The sequence shown here is derived from an EMBL/GenBank/DDBJ whole genome shotgun (WGS) entry which is preliminary data.</text>
</comment>
<accession>A0A2W5KPK2</accession>
<dbReference type="AlphaFoldDB" id="A0A2W5KPK2"/>
<dbReference type="Gene3D" id="2.70.98.10">
    <property type="match status" value="1"/>
</dbReference>
<evidence type="ECO:0000313" key="2">
    <source>
        <dbReference type="Proteomes" id="UP000249577"/>
    </source>
</evidence>
<dbReference type="InterPro" id="IPR014718">
    <property type="entry name" value="GH-type_carb-bd"/>
</dbReference>
<dbReference type="GO" id="GO:0005975">
    <property type="term" value="P:carbohydrate metabolic process"/>
    <property type="evidence" value="ECO:0007669"/>
    <property type="project" value="InterPro"/>
</dbReference>